<accession>A0ABY3QTY7</accession>
<keyword evidence="2" id="KW-1185">Reference proteome</keyword>
<evidence type="ECO:0000313" key="2">
    <source>
        <dbReference type="Proteomes" id="UP001430990"/>
    </source>
</evidence>
<dbReference type="RefSeq" id="WP_231144370.1">
    <property type="nucleotide sequence ID" value="NZ_CP088100.1"/>
</dbReference>
<dbReference type="Proteomes" id="UP001430990">
    <property type="component" value="Chromosome"/>
</dbReference>
<organism evidence="1 2">
    <name type="scientific">Bradyrhizobium barranii</name>
    <dbReference type="NCBI Taxonomy" id="2992140"/>
    <lineage>
        <taxon>Bacteria</taxon>
        <taxon>Pseudomonadati</taxon>
        <taxon>Pseudomonadota</taxon>
        <taxon>Alphaproteobacteria</taxon>
        <taxon>Hyphomicrobiales</taxon>
        <taxon>Nitrobacteraceae</taxon>
        <taxon>Bradyrhizobium</taxon>
    </lineage>
</organism>
<sequence length="94" mass="10546">MFDKKTVFIIGAGAGVEIDMPVGSQLSHTIANKTYIRHKDYSSELITGDYAVSNALMRITRARGLDYNAWRAEASMIREGIFETRSIDRLPQHA</sequence>
<dbReference type="EMBL" id="CP088100">
    <property type="protein sequence ID" value="UFW88959.1"/>
    <property type="molecule type" value="Genomic_DNA"/>
</dbReference>
<evidence type="ECO:0000313" key="1">
    <source>
        <dbReference type="EMBL" id="UFW88959.1"/>
    </source>
</evidence>
<protein>
    <submittedName>
        <fullName evidence="1">Uncharacterized protein</fullName>
    </submittedName>
</protein>
<gene>
    <name evidence="1" type="ORF">BjapCC829_10840</name>
</gene>
<name>A0ABY3QTY7_9BRAD</name>
<reference evidence="1" key="1">
    <citation type="submission" date="2021-11" db="EMBL/GenBank/DDBJ databases">
        <title>Australian commercial rhizobial inoculants.</title>
        <authorList>
            <person name="Kohlmeier M.G."/>
            <person name="O'Hara G.W."/>
            <person name="Colombi E."/>
            <person name="Ramsay J.P."/>
            <person name="Terpolilli J."/>
        </authorList>
    </citation>
    <scope>NUCLEOTIDE SEQUENCE</scope>
    <source>
        <strain evidence="1">CC829</strain>
    </source>
</reference>
<proteinExistence type="predicted"/>